<accession>A0A9W6BJ22</accession>
<sequence>MAKQQYGSSISGIDSSNSGIDSTAGGNGQAGGRAGVWRGGTSAAAHTCSRAFVGCTLHRPEGQAERQDAAQEGRGVSDVAGGGAQCFRRIRAARCALARPSAAAAQPRLSLVARSRSRSSSLKGGPCGAQRMICVRPCA</sequence>
<dbReference type="EMBL" id="BRXU01000001">
    <property type="protein sequence ID" value="GLC48063.1"/>
    <property type="molecule type" value="Genomic_DNA"/>
</dbReference>
<evidence type="ECO:0000313" key="4">
    <source>
        <dbReference type="Proteomes" id="UP001165080"/>
    </source>
</evidence>
<proteinExistence type="predicted"/>
<dbReference type="AlphaFoldDB" id="A0A9W6BJ22"/>
<organism evidence="3 4">
    <name type="scientific">Pleodorina starrii</name>
    <dbReference type="NCBI Taxonomy" id="330485"/>
    <lineage>
        <taxon>Eukaryota</taxon>
        <taxon>Viridiplantae</taxon>
        <taxon>Chlorophyta</taxon>
        <taxon>core chlorophytes</taxon>
        <taxon>Chlorophyceae</taxon>
        <taxon>CS clade</taxon>
        <taxon>Chlamydomonadales</taxon>
        <taxon>Volvocaceae</taxon>
        <taxon>Pleodorina</taxon>
    </lineage>
</organism>
<gene>
    <name evidence="3" type="primary">PLESTB001137</name>
    <name evidence="2" type="synonym">PLESTB000098</name>
    <name evidence="2" type="ORF">PLESTB_000055100</name>
    <name evidence="3" type="ORF">PLESTB_000710900</name>
</gene>
<name>A0A9W6BJ22_9CHLO</name>
<keyword evidence="4" id="KW-1185">Reference proteome</keyword>
<evidence type="ECO:0000256" key="1">
    <source>
        <dbReference type="SAM" id="MobiDB-lite"/>
    </source>
</evidence>
<reference evidence="3" key="1">
    <citation type="submission" date="2022-08" db="EMBL/GenBank/DDBJ databases">
        <authorList>
            <person name="Takahashi K."/>
            <person name="Suzuki S."/>
            <person name="Kawachi M."/>
            <person name="Higashiyama T."/>
            <person name="Nozaki H."/>
        </authorList>
    </citation>
    <scope>NUCLEOTIDE SEQUENCE</scope>
    <source>
        <strain evidence="3">NIES-4479</strain>
    </source>
</reference>
<reference evidence="3 4" key="2">
    <citation type="journal article" date="2023" name="Commun. Biol.">
        <title>Reorganization of the ancestral sex-determining regions during the evolution of trioecy in Pleodorina starrii.</title>
        <authorList>
            <person name="Takahashi K."/>
            <person name="Suzuki S."/>
            <person name="Kawai-Toyooka H."/>
            <person name="Yamamoto K."/>
            <person name="Hamaji T."/>
            <person name="Ootsuki R."/>
            <person name="Yamaguchi H."/>
            <person name="Kawachi M."/>
            <person name="Higashiyama T."/>
            <person name="Nozaki H."/>
        </authorList>
    </citation>
    <scope>NUCLEOTIDE SEQUENCE [LARGE SCALE GENOMIC DNA]</scope>
    <source>
        <strain evidence="3 4">NIES-4479</strain>
    </source>
</reference>
<feature type="region of interest" description="Disordered" evidence="1">
    <location>
        <begin position="1"/>
        <end position="33"/>
    </location>
</feature>
<feature type="compositionally biased region" description="Low complexity" evidence="1">
    <location>
        <begin position="7"/>
        <end position="24"/>
    </location>
</feature>
<comment type="caution">
    <text evidence="3">The sequence shown here is derived from an EMBL/GenBank/DDBJ whole genome shotgun (WGS) entry which is preliminary data.</text>
</comment>
<dbReference type="Proteomes" id="UP001165080">
    <property type="component" value="Unassembled WGS sequence"/>
</dbReference>
<protein>
    <submittedName>
        <fullName evidence="3">Uncharacterized protein</fullName>
    </submittedName>
</protein>
<evidence type="ECO:0000313" key="2">
    <source>
        <dbReference type="EMBL" id="GLC48063.1"/>
    </source>
</evidence>
<dbReference type="EMBL" id="BRXU01000007">
    <property type="protein sequence ID" value="GLC53126.1"/>
    <property type="molecule type" value="Genomic_DNA"/>
</dbReference>
<evidence type="ECO:0000313" key="3">
    <source>
        <dbReference type="EMBL" id="GLC53126.1"/>
    </source>
</evidence>